<comment type="caution">
    <text evidence="3">The sequence shown here is derived from an EMBL/GenBank/DDBJ whole genome shotgun (WGS) entry which is preliminary data.</text>
</comment>
<feature type="domain" description="F-box" evidence="2">
    <location>
        <begin position="26"/>
        <end position="60"/>
    </location>
</feature>
<dbReference type="Proteomes" id="UP000823388">
    <property type="component" value="Chromosome 4K"/>
</dbReference>
<dbReference type="Pfam" id="PF00646">
    <property type="entry name" value="F-box"/>
    <property type="match status" value="1"/>
</dbReference>
<reference evidence="3" key="1">
    <citation type="submission" date="2020-05" db="EMBL/GenBank/DDBJ databases">
        <title>WGS assembly of Panicum virgatum.</title>
        <authorList>
            <person name="Lovell J.T."/>
            <person name="Jenkins J."/>
            <person name="Shu S."/>
            <person name="Juenger T.E."/>
            <person name="Schmutz J."/>
        </authorList>
    </citation>
    <scope>NUCLEOTIDE SEQUENCE</scope>
    <source>
        <strain evidence="3">AP13</strain>
    </source>
</reference>
<evidence type="ECO:0000313" key="3">
    <source>
        <dbReference type="EMBL" id="KAG2609198.1"/>
    </source>
</evidence>
<protein>
    <recommendedName>
        <fullName evidence="2">F-box domain-containing protein</fullName>
    </recommendedName>
</protein>
<evidence type="ECO:0000256" key="1">
    <source>
        <dbReference type="SAM" id="MobiDB-lite"/>
    </source>
</evidence>
<feature type="region of interest" description="Disordered" evidence="1">
    <location>
        <begin position="1"/>
        <end position="24"/>
    </location>
</feature>
<organism evidence="3 4">
    <name type="scientific">Panicum virgatum</name>
    <name type="common">Blackwell switchgrass</name>
    <dbReference type="NCBI Taxonomy" id="38727"/>
    <lineage>
        <taxon>Eukaryota</taxon>
        <taxon>Viridiplantae</taxon>
        <taxon>Streptophyta</taxon>
        <taxon>Embryophyta</taxon>
        <taxon>Tracheophyta</taxon>
        <taxon>Spermatophyta</taxon>
        <taxon>Magnoliopsida</taxon>
        <taxon>Liliopsida</taxon>
        <taxon>Poales</taxon>
        <taxon>Poaceae</taxon>
        <taxon>PACMAD clade</taxon>
        <taxon>Panicoideae</taxon>
        <taxon>Panicodae</taxon>
        <taxon>Paniceae</taxon>
        <taxon>Panicinae</taxon>
        <taxon>Panicum</taxon>
        <taxon>Panicum sect. Hiantes</taxon>
    </lineage>
</organism>
<dbReference type="EMBL" id="CM029043">
    <property type="protein sequence ID" value="KAG2609198.1"/>
    <property type="molecule type" value="Genomic_DNA"/>
</dbReference>
<feature type="region of interest" description="Disordered" evidence="1">
    <location>
        <begin position="64"/>
        <end position="86"/>
    </location>
</feature>
<evidence type="ECO:0000313" key="4">
    <source>
        <dbReference type="Proteomes" id="UP000823388"/>
    </source>
</evidence>
<name>A0A8T0THW4_PANVG</name>
<evidence type="ECO:0000259" key="2">
    <source>
        <dbReference type="Pfam" id="PF00646"/>
    </source>
</evidence>
<dbReference type="Gene3D" id="1.20.1280.50">
    <property type="match status" value="1"/>
</dbReference>
<dbReference type="PANTHER" id="PTHR34223:SF64">
    <property type="entry name" value="OS11G0201299 PROTEIN"/>
    <property type="match status" value="1"/>
</dbReference>
<accession>A0A8T0THW4</accession>
<keyword evidence="4" id="KW-1185">Reference proteome</keyword>
<dbReference type="SUPFAM" id="SSF81383">
    <property type="entry name" value="F-box domain"/>
    <property type="match status" value="1"/>
</dbReference>
<dbReference type="AlphaFoldDB" id="A0A8T0THW4"/>
<dbReference type="PANTHER" id="PTHR34223">
    <property type="entry name" value="OS11G0201299 PROTEIN"/>
    <property type="match status" value="1"/>
</dbReference>
<dbReference type="InterPro" id="IPR036047">
    <property type="entry name" value="F-box-like_dom_sf"/>
</dbReference>
<gene>
    <name evidence="3" type="ORF">PVAP13_4KG019916</name>
</gene>
<dbReference type="InterPro" id="IPR001810">
    <property type="entry name" value="F-box_dom"/>
</dbReference>
<proteinExistence type="predicted"/>
<dbReference type="InterPro" id="IPR053197">
    <property type="entry name" value="F-box_SCFL_complex_component"/>
</dbReference>
<sequence>MAAIRSIHRARADDDAMDAGEPEDRLTDLPDCVLGHVLSFLDAKQAGRAAVLSRRYRHAFAGVHTVPSPSCRRPRPPAARRPYRRR</sequence>